<keyword evidence="3" id="KW-1185">Reference proteome</keyword>
<accession>A0A4S3JG00</accession>
<dbReference type="EMBL" id="SOSA01000358">
    <property type="protein sequence ID" value="THC92111.1"/>
    <property type="molecule type" value="Genomic_DNA"/>
</dbReference>
<comment type="caution">
    <text evidence="2">The sequence shown here is derived from an EMBL/GenBank/DDBJ whole genome shotgun (WGS) entry which is preliminary data.</text>
</comment>
<dbReference type="AlphaFoldDB" id="A0A4S3JG00"/>
<evidence type="ECO:0000313" key="2">
    <source>
        <dbReference type="EMBL" id="THC92111.1"/>
    </source>
</evidence>
<evidence type="ECO:0000256" key="1">
    <source>
        <dbReference type="SAM" id="MobiDB-lite"/>
    </source>
</evidence>
<organism evidence="2 3">
    <name type="scientific">Aspergillus tanneri</name>
    <dbReference type="NCBI Taxonomy" id="1220188"/>
    <lineage>
        <taxon>Eukaryota</taxon>
        <taxon>Fungi</taxon>
        <taxon>Dikarya</taxon>
        <taxon>Ascomycota</taxon>
        <taxon>Pezizomycotina</taxon>
        <taxon>Eurotiomycetes</taxon>
        <taxon>Eurotiomycetidae</taxon>
        <taxon>Eurotiales</taxon>
        <taxon>Aspergillaceae</taxon>
        <taxon>Aspergillus</taxon>
        <taxon>Aspergillus subgen. Circumdati</taxon>
    </lineage>
</organism>
<reference evidence="2 3" key="1">
    <citation type="submission" date="2019-03" db="EMBL/GenBank/DDBJ databases">
        <title>The genome sequence of a newly discovered highly antifungal drug resistant Aspergillus species, Aspergillus tanneri NIH 1004.</title>
        <authorList>
            <person name="Mounaud S."/>
            <person name="Singh I."/>
            <person name="Joardar V."/>
            <person name="Pakala S."/>
            <person name="Pakala S."/>
            <person name="Venepally P."/>
            <person name="Hoover J."/>
            <person name="Nierman W."/>
            <person name="Chung J."/>
            <person name="Losada L."/>
        </authorList>
    </citation>
    <scope>NUCLEOTIDE SEQUENCE [LARGE SCALE GENOMIC DNA]</scope>
    <source>
        <strain evidence="2 3">NIH1004</strain>
    </source>
</reference>
<protein>
    <submittedName>
        <fullName evidence="2">Uncharacterized protein</fullName>
    </submittedName>
</protein>
<evidence type="ECO:0000313" key="3">
    <source>
        <dbReference type="Proteomes" id="UP000308092"/>
    </source>
</evidence>
<dbReference type="Proteomes" id="UP000308092">
    <property type="component" value="Unassembled WGS sequence"/>
</dbReference>
<feature type="region of interest" description="Disordered" evidence="1">
    <location>
        <begin position="1"/>
        <end position="20"/>
    </location>
</feature>
<proteinExistence type="predicted"/>
<dbReference type="VEuPathDB" id="FungiDB:EYZ11_008406"/>
<sequence length="36" mass="3768">MEDFFGTNATAPKTSGKGGKRGGLPVVEIIFMLANI</sequence>
<name>A0A4S3JG00_9EURO</name>
<gene>
    <name evidence="2" type="ORF">EYZ11_008406</name>
</gene>